<name>A0A394D2G6_LUPAN</name>
<sequence>MITTNLLEKIARRFGSRRQRGGGEACEGWDEAVLGGPQPRLPWHQEVRVAMVFPFEVLIFTAVTKVR</sequence>
<comment type="caution">
    <text evidence="1">The sequence shown here is derived from an EMBL/GenBank/DDBJ whole genome shotgun (WGS) entry which is preliminary data.</text>
</comment>
<proteinExistence type="predicted"/>
<evidence type="ECO:0000313" key="2">
    <source>
        <dbReference type="Proteomes" id="UP000188354"/>
    </source>
</evidence>
<organism evidence="1 2">
    <name type="scientific">Lupinus angustifolius</name>
    <name type="common">Narrow-leaved blue lupine</name>
    <dbReference type="NCBI Taxonomy" id="3871"/>
    <lineage>
        <taxon>Eukaryota</taxon>
        <taxon>Viridiplantae</taxon>
        <taxon>Streptophyta</taxon>
        <taxon>Embryophyta</taxon>
        <taxon>Tracheophyta</taxon>
        <taxon>Spermatophyta</taxon>
        <taxon>Magnoliopsida</taxon>
        <taxon>eudicotyledons</taxon>
        <taxon>Gunneridae</taxon>
        <taxon>Pentapetalae</taxon>
        <taxon>rosids</taxon>
        <taxon>fabids</taxon>
        <taxon>Fabales</taxon>
        <taxon>Fabaceae</taxon>
        <taxon>Papilionoideae</taxon>
        <taxon>50 kb inversion clade</taxon>
        <taxon>genistoids sensu lato</taxon>
        <taxon>core genistoids</taxon>
        <taxon>Genisteae</taxon>
        <taxon>Lupinus</taxon>
    </lineage>
</organism>
<dbReference type="Proteomes" id="UP000188354">
    <property type="component" value="Unassembled WGS sequence"/>
</dbReference>
<protein>
    <submittedName>
        <fullName evidence="1">Uncharacterized protein</fullName>
    </submittedName>
</protein>
<keyword evidence="2" id="KW-1185">Reference proteome</keyword>
<gene>
    <name evidence="1" type="ORF">TanjilG_00227</name>
</gene>
<evidence type="ECO:0000313" key="1">
    <source>
        <dbReference type="EMBL" id="OIW17796.1"/>
    </source>
</evidence>
<dbReference type="Gramene" id="OIW17796">
    <property type="protein sequence ID" value="OIW17796"/>
    <property type="gene ID" value="TanjilG_00227"/>
</dbReference>
<reference evidence="1 2" key="1">
    <citation type="journal article" date="2017" name="Plant Biotechnol. J.">
        <title>A comprehensive draft genome sequence for lupin (Lupinus angustifolius), an emerging health food: insights into plant-microbe interactions and legume evolution.</title>
        <authorList>
            <person name="Hane J.K."/>
            <person name="Ming Y."/>
            <person name="Kamphuis L.G."/>
            <person name="Nelson M.N."/>
            <person name="Garg G."/>
            <person name="Atkins C.A."/>
            <person name="Bayer P.E."/>
            <person name="Bravo A."/>
            <person name="Bringans S."/>
            <person name="Cannon S."/>
            <person name="Edwards D."/>
            <person name="Foley R."/>
            <person name="Gao L.L."/>
            <person name="Harrison M.J."/>
            <person name="Huang W."/>
            <person name="Hurgobin B."/>
            <person name="Li S."/>
            <person name="Liu C.W."/>
            <person name="McGrath A."/>
            <person name="Morahan G."/>
            <person name="Murray J."/>
            <person name="Weller J."/>
            <person name="Jian J."/>
            <person name="Singh K.B."/>
        </authorList>
    </citation>
    <scope>NUCLEOTIDE SEQUENCE [LARGE SCALE GENOMIC DNA]</scope>
    <source>
        <strain evidence="2">cv. Tanjil</strain>
        <tissue evidence="1">Whole plant</tissue>
    </source>
</reference>
<dbReference type="AlphaFoldDB" id="A0A394D2G6"/>
<accession>A0A394D2G6</accession>
<dbReference type="EMBL" id="MLAU01001019">
    <property type="protein sequence ID" value="OIW17796.1"/>
    <property type="molecule type" value="Genomic_DNA"/>
</dbReference>